<gene>
    <name evidence="1" type="ORF">SISSUDRAFT_1128370</name>
</gene>
<dbReference type="EMBL" id="KV428053">
    <property type="protein sequence ID" value="KZT39000.1"/>
    <property type="molecule type" value="Genomic_DNA"/>
</dbReference>
<protein>
    <recommendedName>
        <fullName evidence="3">F-box domain-containing protein</fullName>
    </recommendedName>
</protein>
<dbReference type="InterPro" id="IPR032675">
    <property type="entry name" value="LRR_dom_sf"/>
</dbReference>
<organism evidence="1 2">
    <name type="scientific">Sistotremastrum suecicum HHB10207 ss-3</name>
    <dbReference type="NCBI Taxonomy" id="1314776"/>
    <lineage>
        <taxon>Eukaryota</taxon>
        <taxon>Fungi</taxon>
        <taxon>Dikarya</taxon>
        <taxon>Basidiomycota</taxon>
        <taxon>Agaricomycotina</taxon>
        <taxon>Agaricomycetes</taxon>
        <taxon>Sistotremastrales</taxon>
        <taxon>Sistotremastraceae</taxon>
        <taxon>Sistotremastrum</taxon>
    </lineage>
</organism>
<evidence type="ECO:0000313" key="1">
    <source>
        <dbReference type="EMBL" id="KZT39000.1"/>
    </source>
</evidence>
<dbReference type="AlphaFoldDB" id="A0A166DXM0"/>
<dbReference type="Gene3D" id="3.80.10.10">
    <property type="entry name" value="Ribonuclease Inhibitor"/>
    <property type="match status" value="1"/>
</dbReference>
<keyword evidence="2" id="KW-1185">Reference proteome</keyword>
<dbReference type="OrthoDB" id="2447803at2759"/>
<reference evidence="1 2" key="1">
    <citation type="journal article" date="2016" name="Mol. Biol. Evol.">
        <title>Comparative Genomics of Early-Diverging Mushroom-Forming Fungi Provides Insights into the Origins of Lignocellulose Decay Capabilities.</title>
        <authorList>
            <person name="Nagy L.G."/>
            <person name="Riley R."/>
            <person name="Tritt A."/>
            <person name="Adam C."/>
            <person name="Daum C."/>
            <person name="Floudas D."/>
            <person name="Sun H."/>
            <person name="Yadav J.S."/>
            <person name="Pangilinan J."/>
            <person name="Larsson K.H."/>
            <person name="Matsuura K."/>
            <person name="Barry K."/>
            <person name="Labutti K."/>
            <person name="Kuo R."/>
            <person name="Ohm R.A."/>
            <person name="Bhattacharya S.S."/>
            <person name="Shirouzu T."/>
            <person name="Yoshinaga Y."/>
            <person name="Martin F.M."/>
            <person name="Grigoriev I.V."/>
            <person name="Hibbett D.S."/>
        </authorList>
    </citation>
    <scope>NUCLEOTIDE SEQUENCE [LARGE SCALE GENOMIC DNA]</scope>
    <source>
        <strain evidence="1 2">HHB10207 ss-3</strain>
    </source>
</reference>
<evidence type="ECO:0000313" key="2">
    <source>
        <dbReference type="Proteomes" id="UP000076798"/>
    </source>
</evidence>
<dbReference type="Proteomes" id="UP000076798">
    <property type="component" value="Unassembled WGS sequence"/>
</dbReference>
<evidence type="ECO:0008006" key="3">
    <source>
        <dbReference type="Google" id="ProtNLM"/>
    </source>
</evidence>
<accession>A0A166DXM0</accession>
<sequence length="546" mass="61335">MDGPQASESCSQFWSTAELVAMSFEVLDKCSLAKCARVNKFLSEHALDAIYRYNPDFLSVLELLSPTSLKDNELMFNEVMNPSGWDRFRHYSSRIRAIDVKRFPNPLSQESMVDLITTVPGGTPLFPLMTDLRWRTINESTSPLVLFLLHDKLKNVIFSVTVDDLHHGILLGNLARRAPNLESLHFWVLSEDSEHADAAEGIIDAVEFLTSLRSLDVFTGMVTPRLLQALSSHNHLQRFWASLYGPQELSVDNRVIESDAVAHHEFPCLSEVAICSSLFMAMSSKTLFDAPSLVSLHIDVDLEAHISSFLPHVSSTCTRLRHLSLRIDEDEETEITLTMEMLQPALKLKLIETFVVECTSPPLLDDHDISDFATAFPRLRHFELCPRAEGAPLAKSPTLAALIPFAVNCPELISIGIYMDASVPPPPLQLDDVRFSSHFEVMHVLCCRITDHRLVVNFLMSILPDHANLRLSRCSRPLRFVTGDNMEDFHPAPTSDEGLLPESIQYRKQWEAAIGLLDSLEWPRVALSKQRAEICRLTAQLNSIGA</sequence>
<proteinExistence type="predicted"/>
<name>A0A166DXM0_9AGAM</name>
<dbReference type="SUPFAM" id="SSF52047">
    <property type="entry name" value="RNI-like"/>
    <property type="match status" value="1"/>
</dbReference>